<dbReference type="InterPro" id="IPR000531">
    <property type="entry name" value="Beta-barrel_TonB"/>
</dbReference>
<comment type="caution">
    <text evidence="15">The sequence shown here is derived from an EMBL/GenBank/DDBJ whole genome shotgun (WGS) entry which is preliminary data.</text>
</comment>
<evidence type="ECO:0000256" key="9">
    <source>
        <dbReference type="ARBA" id="ARBA00023237"/>
    </source>
</evidence>
<keyword evidence="5 12" id="KW-0732">Signal</keyword>
<keyword evidence="8 15" id="KW-0675">Receptor</keyword>
<evidence type="ECO:0000259" key="14">
    <source>
        <dbReference type="Pfam" id="PF07715"/>
    </source>
</evidence>
<dbReference type="InterPro" id="IPR036942">
    <property type="entry name" value="Beta-barrel_TonB_sf"/>
</dbReference>
<evidence type="ECO:0000256" key="3">
    <source>
        <dbReference type="ARBA" id="ARBA00022452"/>
    </source>
</evidence>
<organism evidence="15 16">
    <name type="scientific">Hymenobacter ginsengisoli</name>
    <dbReference type="NCBI Taxonomy" id="1051626"/>
    <lineage>
        <taxon>Bacteria</taxon>
        <taxon>Pseudomonadati</taxon>
        <taxon>Bacteroidota</taxon>
        <taxon>Cytophagia</taxon>
        <taxon>Cytophagales</taxon>
        <taxon>Hymenobacteraceae</taxon>
        <taxon>Hymenobacter</taxon>
    </lineage>
</organism>
<evidence type="ECO:0000256" key="1">
    <source>
        <dbReference type="ARBA" id="ARBA00004571"/>
    </source>
</evidence>
<name>A0ABP8QKI9_9BACT</name>
<comment type="subcellular location">
    <subcellularLocation>
        <location evidence="1 10">Cell outer membrane</location>
        <topology evidence="1 10">Multi-pass membrane protein</topology>
    </subcellularLocation>
</comment>
<keyword evidence="2 10" id="KW-0813">Transport</keyword>
<evidence type="ECO:0000259" key="13">
    <source>
        <dbReference type="Pfam" id="PF00593"/>
    </source>
</evidence>
<protein>
    <submittedName>
        <fullName evidence="15">TonB-dependent receptor plug domain-containing protein</fullName>
    </submittedName>
</protein>
<feature type="domain" description="TonB-dependent receptor plug" evidence="14">
    <location>
        <begin position="58"/>
        <end position="159"/>
    </location>
</feature>
<comment type="similarity">
    <text evidence="10 11">Belongs to the TonB-dependent receptor family.</text>
</comment>
<dbReference type="InterPro" id="IPR012910">
    <property type="entry name" value="Plug_dom"/>
</dbReference>
<proteinExistence type="inferred from homology"/>
<evidence type="ECO:0000256" key="12">
    <source>
        <dbReference type="SAM" id="SignalP"/>
    </source>
</evidence>
<keyword evidence="16" id="KW-1185">Reference proteome</keyword>
<keyword evidence="3 10" id="KW-1134">Transmembrane beta strand</keyword>
<feature type="chain" id="PRO_5046654514" evidence="12">
    <location>
        <begin position="25"/>
        <end position="666"/>
    </location>
</feature>
<gene>
    <name evidence="15" type="ORF">GCM10023172_30030</name>
</gene>
<evidence type="ECO:0000256" key="2">
    <source>
        <dbReference type="ARBA" id="ARBA00022448"/>
    </source>
</evidence>
<sequence length="666" mass="72427">MPRFLPAVFLFSTALLALPGAAQAQQPTAPADTARQRQLDEVTVYATRLGQVAGQTGRYVTVVLGSTLSRYPVTSLDDLLRLLPAMEVQSRGNFGTQADITLRGSTFNQVLILLDGMRLNDPLTGHFAGYFPITPAEIEQIEVVRGPGAALYGPDAVGGFINIVTKTFAATHRPDGTELAGTFLAGEYGLKSTNAGFYGQDKGLRLAGGILNNTASGQLLDLPGGGRNDFKLNTYSLSGAYQISEKFSAAARASFDRRDYNAQNFYTTATADRARETTGRDWYQGQLRYEWNERARTELQVVGTASTDYYLYTPTSVASDHLMHYLNVQGQHQLELSPKARLTLGGQADRRAVQSNDRGDHAVWHTGAFAVAGLAPAPGLNVTAALRLDHDQNYGTEVVPQLNASQQVGEKLTVRGAVGRGIRAPNFTEQYNSAIRPGIVPSGFNVGSPTLSAERTWNYEAGLDYQPWRALTLRGTYFNRYGSNLIDYVAATGSQVIETTGFTNINPNGSYRLAENLFAVRTQGIETELSSRAQLAPGLRLDGSVSYTWVHLDVAGDVQSQYLSNVARHLVTGNVSLTHRRFALAFGGVYKQRAGQQTVASASTNFAELTPSYAVFNARLDLALLPERVWLVGQAQNLFNAKYSDLLGAQMPTRWLMAGVRVALRK</sequence>
<evidence type="ECO:0000313" key="16">
    <source>
        <dbReference type="Proteomes" id="UP001501243"/>
    </source>
</evidence>
<accession>A0ABP8QKI9</accession>
<dbReference type="Proteomes" id="UP001501243">
    <property type="component" value="Unassembled WGS sequence"/>
</dbReference>
<evidence type="ECO:0000256" key="6">
    <source>
        <dbReference type="ARBA" id="ARBA00023077"/>
    </source>
</evidence>
<evidence type="ECO:0000256" key="5">
    <source>
        <dbReference type="ARBA" id="ARBA00022729"/>
    </source>
</evidence>
<dbReference type="RefSeq" id="WP_208133214.1">
    <property type="nucleotide sequence ID" value="NZ_BAABGQ010000008.1"/>
</dbReference>
<keyword evidence="9 10" id="KW-0998">Cell outer membrane</keyword>
<dbReference type="Pfam" id="PF00593">
    <property type="entry name" value="TonB_dep_Rec_b-barrel"/>
    <property type="match status" value="1"/>
</dbReference>
<feature type="signal peptide" evidence="12">
    <location>
        <begin position="1"/>
        <end position="24"/>
    </location>
</feature>
<dbReference type="PANTHER" id="PTHR30069">
    <property type="entry name" value="TONB-DEPENDENT OUTER MEMBRANE RECEPTOR"/>
    <property type="match status" value="1"/>
</dbReference>
<dbReference type="Gene3D" id="2.170.130.10">
    <property type="entry name" value="TonB-dependent receptor, plug domain"/>
    <property type="match status" value="1"/>
</dbReference>
<evidence type="ECO:0000256" key="10">
    <source>
        <dbReference type="PROSITE-ProRule" id="PRU01360"/>
    </source>
</evidence>
<dbReference type="PANTHER" id="PTHR30069:SF29">
    <property type="entry name" value="HEMOGLOBIN AND HEMOGLOBIN-HAPTOGLOBIN-BINDING PROTEIN 1-RELATED"/>
    <property type="match status" value="1"/>
</dbReference>
<dbReference type="InterPro" id="IPR037066">
    <property type="entry name" value="Plug_dom_sf"/>
</dbReference>
<evidence type="ECO:0000313" key="15">
    <source>
        <dbReference type="EMBL" id="GAA4504171.1"/>
    </source>
</evidence>
<reference evidence="16" key="1">
    <citation type="journal article" date="2019" name="Int. J. Syst. Evol. Microbiol.">
        <title>The Global Catalogue of Microorganisms (GCM) 10K type strain sequencing project: providing services to taxonomists for standard genome sequencing and annotation.</title>
        <authorList>
            <consortium name="The Broad Institute Genomics Platform"/>
            <consortium name="The Broad Institute Genome Sequencing Center for Infectious Disease"/>
            <person name="Wu L."/>
            <person name="Ma J."/>
        </authorList>
    </citation>
    <scope>NUCLEOTIDE SEQUENCE [LARGE SCALE GENOMIC DNA]</scope>
    <source>
        <strain evidence="16">JCM 17841</strain>
    </source>
</reference>
<evidence type="ECO:0000256" key="11">
    <source>
        <dbReference type="RuleBase" id="RU003357"/>
    </source>
</evidence>
<dbReference type="InterPro" id="IPR039426">
    <property type="entry name" value="TonB-dep_rcpt-like"/>
</dbReference>
<dbReference type="CDD" id="cd01347">
    <property type="entry name" value="ligand_gated_channel"/>
    <property type="match status" value="1"/>
</dbReference>
<evidence type="ECO:0000256" key="8">
    <source>
        <dbReference type="ARBA" id="ARBA00023170"/>
    </source>
</evidence>
<evidence type="ECO:0000256" key="7">
    <source>
        <dbReference type="ARBA" id="ARBA00023136"/>
    </source>
</evidence>
<keyword evidence="7 10" id="KW-0472">Membrane</keyword>
<dbReference type="Gene3D" id="2.40.170.20">
    <property type="entry name" value="TonB-dependent receptor, beta-barrel domain"/>
    <property type="match status" value="1"/>
</dbReference>
<dbReference type="PROSITE" id="PS52016">
    <property type="entry name" value="TONB_DEPENDENT_REC_3"/>
    <property type="match status" value="1"/>
</dbReference>
<feature type="domain" description="TonB-dependent receptor-like beta-barrel" evidence="13">
    <location>
        <begin position="192"/>
        <end position="622"/>
    </location>
</feature>
<evidence type="ECO:0000256" key="4">
    <source>
        <dbReference type="ARBA" id="ARBA00022692"/>
    </source>
</evidence>
<dbReference type="Pfam" id="PF07715">
    <property type="entry name" value="Plug"/>
    <property type="match status" value="1"/>
</dbReference>
<keyword evidence="6 11" id="KW-0798">TonB box</keyword>
<dbReference type="SUPFAM" id="SSF56935">
    <property type="entry name" value="Porins"/>
    <property type="match status" value="1"/>
</dbReference>
<keyword evidence="4 10" id="KW-0812">Transmembrane</keyword>
<dbReference type="EMBL" id="BAABGQ010000008">
    <property type="protein sequence ID" value="GAA4504171.1"/>
    <property type="molecule type" value="Genomic_DNA"/>
</dbReference>